<name>A0ABM6HXY9_9HYPH</name>
<sequence length="145" mass="15959">MYCICFLITDMSVVTGSVLYRCIADERKDRCVPLVIVFEPRRPEDALAFMGIDAKAGTCFQPDAEIPATVATITSYLKIKLVSLSTSRPVQLETNSHDQADDIQHYRTTMCQHFIEPQQETGLGPSATPVKSIVPPRGMAGLSPK</sequence>
<accession>A0ABM6HXY9</accession>
<protein>
    <submittedName>
        <fullName evidence="2">Uncharacterized protein</fullName>
    </submittedName>
</protein>
<proteinExistence type="predicted"/>
<organism evidence="2 3">
    <name type="scientific">Roseibium algicola</name>
    <dbReference type="NCBI Taxonomy" id="2857014"/>
    <lineage>
        <taxon>Bacteria</taxon>
        <taxon>Pseudomonadati</taxon>
        <taxon>Pseudomonadota</taxon>
        <taxon>Alphaproteobacteria</taxon>
        <taxon>Hyphomicrobiales</taxon>
        <taxon>Stappiaceae</taxon>
        <taxon>Roseibium</taxon>
    </lineage>
</organism>
<gene>
    <name evidence="2" type="ORF">B0E33_04095</name>
</gene>
<evidence type="ECO:0000256" key="1">
    <source>
        <dbReference type="SAM" id="MobiDB-lite"/>
    </source>
</evidence>
<evidence type="ECO:0000313" key="2">
    <source>
        <dbReference type="EMBL" id="AQQ02873.1"/>
    </source>
</evidence>
<dbReference type="EMBL" id="CP019630">
    <property type="protein sequence ID" value="AQQ02873.1"/>
    <property type="molecule type" value="Genomic_DNA"/>
</dbReference>
<feature type="region of interest" description="Disordered" evidence="1">
    <location>
        <begin position="119"/>
        <end position="145"/>
    </location>
</feature>
<dbReference type="Proteomes" id="UP000188174">
    <property type="component" value="Chromosome"/>
</dbReference>
<keyword evidence="3" id="KW-1185">Reference proteome</keyword>
<reference evidence="2 3" key="1">
    <citation type="submission" date="2017-02" db="EMBL/GenBank/DDBJ databases">
        <authorList>
            <person name="Jeong S."/>
        </authorList>
    </citation>
    <scope>NUCLEOTIDE SEQUENCE [LARGE SCALE GENOMIC DNA]</scope>
    <source>
        <strain evidence="2 3">RMAR6-6</strain>
    </source>
</reference>
<evidence type="ECO:0000313" key="3">
    <source>
        <dbReference type="Proteomes" id="UP000188174"/>
    </source>
</evidence>